<dbReference type="InterPro" id="IPR039647">
    <property type="entry name" value="EF_hand_pair_protein_CML-like"/>
</dbReference>
<keyword evidence="7" id="KW-1185">Reference proteome</keyword>
<dbReference type="Gene3D" id="1.10.238.10">
    <property type="entry name" value="EF-hand"/>
    <property type="match status" value="2"/>
</dbReference>
<evidence type="ECO:0000256" key="3">
    <source>
        <dbReference type="ARBA" id="ARBA00022837"/>
    </source>
</evidence>
<reference evidence="6" key="1">
    <citation type="journal article" date="2020" name="bioRxiv">
        <title>Comparative genomics of Chlamydomonas.</title>
        <authorList>
            <person name="Craig R.J."/>
            <person name="Hasan A.R."/>
            <person name="Ness R.W."/>
            <person name="Keightley P.D."/>
        </authorList>
    </citation>
    <scope>NUCLEOTIDE SEQUENCE</scope>
    <source>
        <strain evidence="6">CCAP 11/173</strain>
    </source>
</reference>
<dbReference type="InterPro" id="IPR018247">
    <property type="entry name" value="EF_Hand_1_Ca_BS"/>
</dbReference>
<protein>
    <recommendedName>
        <fullName evidence="5">EF-hand domain-containing protein</fullName>
    </recommendedName>
</protein>
<feature type="domain" description="EF-hand" evidence="5">
    <location>
        <begin position="221"/>
        <end position="256"/>
    </location>
</feature>
<dbReference type="CDD" id="cd00051">
    <property type="entry name" value="EFh"/>
    <property type="match status" value="2"/>
</dbReference>
<dbReference type="OrthoDB" id="26525at2759"/>
<feature type="region of interest" description="Disordered" evidence="4">
    <location>
        <begin position="1"/>
        <end position="68"/>
    </location>
</feature>
<keyword evidence="2" id="KW-0677">Repeat</keyword>
<dbReference type="InterPro" id="IPR002048">
    <property type="entry name" value="EF_hand_dom"/>
</dbReference>
<feature type="domain" description="EF-hand" evidence="5">
    <location>
        <begin position="69"/>
        <end position="104"/>
    </location>
</feature>
<sequence length="294" mass="31825">MGAGCSSEHGVATNAAPVAKAASVKSQPAAEATTPSPAGTPPAASQPSRASVDDFLEEEDTPAKRDPEARLEALHRCFDALDKDKSGTIDFKELKQYLFKTGVNISLITGKAEELMAKMDLNSDNLISRDEFTHMMEALLVGKTDEDLEVWVAEVVFTATSRNVVGFGDSLGEVLSGLDLTTEQVSTLKDCFKQLDRNSSGFVELPEVKALLGRSGMDMEHVSEELNTIMLKLDKNGDHKISEQEFFVTLCAVRHSLQDDDAFKRVLDNFLVILKSGAADTPMLASVLLTDQVA</sequence>
<evidence type="ECO:0000259" key="5">
    <source>
        <dbReference type="PROSITE" id="PS50222"/>
    </source>
</evidence>
<accession>A0A835WQU2</accession>
<organism evidence="6 7">
    <name type="scientific">Chlamydomonas schloesseri</name>
    <dbReference type="NCBI Taxonomy" id="2026947"/>
    <lineage>
        <taxon>Eukaryota</taxon>
        <taxon>Viridiplantae</taxon>
        <taxon>Chlorophyta</taxon>
        <taxon>core chlorophytes</taxon>
        <taxon>Chlorophyceae</taxon>
        <taxon>CS clade</taxon>
        <taxon>Chlamydomonadales</taxon>
        <taxon>Chlamydomonadaceae</taxon>
        <taxon>Chlamydomonas</taxon>
    </lineage>
</organism>
<evidence type="ECO:0000313" key="6">
    <source>
        <dbReference type="EMBL" id="KAG2451931.1"/>
    </source>
</evidence>
<evidence type="ECO:0000256" key="4">
    <source>
        <dbReference type="SAM" id="MobiDB-lite"/>
    </source>
</evidence>
<evidence type="ECO:0000256" key="2">
    <source>
        <dbReference type="ARBA" id="ARBA00022737"/>
    </source>
</evidence>
<dbReference type="GO" id="GO:0005509">
    <property type="term" value="F:calcium ion binding"/>
    <property type="evidence" value="ECO:0007669"/>
    <property type="project" value="InterPro"/>
</dbReference>
<comment type="caution">
    <text evidence="6">The sequence shown here is derived from an EMBL/GenBank/DDBJ whole genome shotgun (WGS) entry which is preliminary data.</text>
</comment>
<gene>
    <name evidence="6" type="ORF">HYH02_003706</name>
</gene>
<feature type="compositionally biased region" description="Low complexity" evidence="4">
    <location>
        <begin position="15"/>
        <end position="48"/>
    </location>
</feature>
<dbReference type="SMART" id="SM00054">
    <property type="entry name" value="EFh"/>
    <property type="match status" value="4"/>
</dbReference>
<feature type="domain" description="EF-hand" evidence="5">
    <location>
        <begin position="183"/>
        <end position="218"/>
    </location>
</feature>
<dbReference type="PROSITE" id="PS50222">
    <property type="entry name" value="EF_HAND_2"/>
    <property type="match status" value="4"/>
</dbReference>
<dbReference type="InterPro" id="IPR011992">
    <property type="entry name" value="EF-hand-dom_pair"/>
</dbReference>
<evidence type="ECO:0000256" key="1">
    <source>
        <dbReference type="ARBA" id="ARBA00022723"/>
    </source>
</evidence>
<dbReference type="EMBL" id="JAEHOD010000007">
    <property type="protein sequence ID" value="KAG2451931.1"/>
    <property type="molecule type" value="Genomic_DNA"/>
</dbReference>
<name>A0A835WQU2_9CHLO</name>
<keyword evidence="1" id="KW-0479">Metal-binding</keyword>
<evidence type="ECO:0000313" key="7">
    <source>
        <dbReference type="Proteomes" id="UP000613740"/>
    </source>
</evidence>
<dbReference type="AlphaFoldDB" id="A0A835WQU2"/>
<dbReference type="SUPFAM" id="SSF47473">
    <property type="entry name" value="EF-hand"/>
    <property type="match status" value="1"/>
</dbReference>
<feature type="domain" description="EF-hand" evidence="5">
    <location>
        <begin position="107"/>
        <end position="142"/>
    </location>
</feature>
<proteinExistence type="predicted"/>
<keyword evidence="3" id="KW-0106">Calcium</keyword>
<dbReference type="Pfam" id="PF13499">
    <property type="entry name" value="EF-hand_7"/>
    <property type="match status" value="2"/>
</dbReference>
<dbReference type="Proteomes" id="UP000613740">
    <property type="component" value="Unassembled WGS sequence"/>
</dbReference>
<dbReference type="PROSITE" id="PS00018">
    <property type="entry name" value="EF_HAND_1"/>
    <property type="match status" value="4"/>
</dbReference>
<dbReference type="PANTHER" id="PTHR10891">
    <property type="entry name" value="EF-HAND CALCIUM-BINDING DOMAIN CONTAINING PROTEIN"/>
    <property type="match status" value="1"/>
</dbReference>